<dbReference type="FunFam" id="3.30.1370.10:FF:000007">
    <property type="entry name" value="far upstream element-binding protein 1 isoform X1"/>
    <property type="match status" value="1"/>
</dbReference>
<evidence type="ECO:0000313" key="8">
    <source>
        <dbReference type="Proteomes" id="UP000007875"/>
    </source>
</evidence>
<dbReference type="GO" id="GO:0003723">
    <property type="term" value="F:RNA binding"/>
    <property type="evidence" value="ECO:0007669"/>
    <property type="project" value="UniProtKB-UniRule"/>
</dbReference>
<keyword evidence="3" id="KW-0539">Nucleus</keyword>
<feature type="region of interest" description="Disordered" evidence="5">
    <location>
        <begin position="397"/>
        <end position="446"/>
    </location>
</feature>
<comment type="subcellular location">
    <subcellularLocation>
        <location evidence="1">Nucleus</location>
    </subcellularLocation>
</comment>
<keyword evidence="2" id="KW-0677">Repeat</keyword>
<protein>
    <recommendedName>
        <fullName evidence="6">K Homology domain-containing protein</fullName>
    </recommendedName>
</protein>
<dbReference type="Pfam" id="PF00013">
    <property type="entry name" value="KH_1"/>
    <property type="match status" value="4"/>
</dbReference>
<keyword evidence="4" id="KW-0694">RNA-binding</keyword>
<feature type="domain" description="K Homology" evidence="6">
    <location>
        <begin position="2"/>
        <end position="72"/>
    </location>
</feature>
<organism evidence="7 8">
    <name type="scientific">Ciona savignyi</name>
    <name type="common">Pacific transparent sea squirt</name>
    <dbReference type="NCBI Taxonomy" id="51511"/>
    <lineage>
        <taxon>Eukaryota</taxon>
        <taxon>Metazoa</taxon>
        <taxon>Chordata</taxon>
        <taxon>Tunicata</taxon>
        <taxon>Ascidiacea</taxon>
        <taxon>Phlebobranchia</taxon>
        <taxon>Cionidae</taxon>
        <taxon>Ciona</taxon>
    </lineage>
</organism>
<dbReference type="InParanoid" id="H2YJK6"/>
<evidence type="ECO:0000256" key="3">
    <source>
        <dbReference type="ARBA" id="ARBA00023242"/>
    </source>
</evidence>
<feature type="region of interest" description="Disordered" evidence="5">
    <location>
        <begin position="353"/>
        <end position="378"/>
    </location>
</feature>
<dbReference type="GO" id="GO:0006355">
    <property type="term" value="P:regulation of DNA-templated transcription"/>
    <property type="evidence" value="ECO:0007669"/>
    <property type="project" value="InterPro"/>
</dbReference>
<dbReference type="Proteomes" id="UP000007875">
    <property type="component" value="Unassembled WGS sequence"/>
</dbReference>
<dbReference type="GeneTree" id="ENSGT00940000167158"/>
<sequence length="541" mass="57520">RDIMSETIRLPDDLVGLIIGRGGENIMRMQRETGCRIQITQSIPGTKERPCTLSGTPEQIEYVHFLYGMDGGMGGGMGGGNMGGMGDGVEKSIEIAVPPDKCGLIIGKGGETIKMLQQSLGVKMLLIQDSTDNIGQSKPLRITGAQMNLDNAVNAVHQLMANRDQQLAQQKPNMFGDDVNKTIIPVPKAAVGVVIGKGGDMINQIQNVTGTRIQFKPGNYNISDIFSLIHHYRLSCNEYRVILPLPGNRSGGGGGGGPPGGMGSFGQWEGPNMGRGNRGMGVSSEEHLVPANKTGLVIGKGGDTIKQINMQSGAHAEIQRNPPPGSDLNYKTFIIKGTPEQIKMCRQLIQEKVDAGPGGQNNGQMQSSHMGGQPPMGNFGPPQVCCGYGGLPPAASYGHPNPLQGPPQAPQAPQSYQQPWGSQFQQWSSPSVSAPQQNGADPNSSNAAAWQSYLQMYGAQAQAAYQQPTAAAAVSAAPASQPDYSKQWDEYLKQNGELIFCPTRHHPGNADYSAAWAEYYRQYYAMHGQAGYAAAAAAAGQ</sequence>
<dbReference type="InterPro" id="IPR004088">
    <property type="entry name" value="KH_dom_type_1"/>
</dbReference>
<feature type="domain" description="K Homology" evidence="6">
    <location>
        <begin position="281"/>
        <end position="354"/>
    </location>
</feature>
<evidence type="ECO:0000256" key="4">
    <source>
        <dbReference type="PROSITE-ProRule" id="PRU00117"/>
    </source>
</evidence>
<dbReference type="GO" id="GO:0005634">
    <property type="term" value="C:nucleus"/>
    <property type="evidence" value="ECO:0007669"/>
    <property type="project" value="UniProtKB-SubCell"/>
</dbReference>
<dbReference type="InterPro" id="IPR036612">
    <property type="entry name" value="KH_dom_type_1_sf"/>
</dbReference>
<evidence type="ECO:0000256" key="5">
    <source>
        <dbReference type="SAM" id="MobiDB-lite"/>
    </source>
</evidence>
<dbReference type="Ensembl" id="ENSCSAVT00000005579.1">
    <property type="protein sequence ID" value="ENSCSAVP00000005505.1"/>
    <property type="gene ID" value="ENSCSAVG00000003294.1"/>
</dbReference>
<name>H2YJK6_CIOSA</name>
<evidence type="ECO:0000313" key="7">
    <source>
        <dbReference type="Ensembl" id="ENSCSAVP00000005505.1"/>
    </source>
</evidence>
<dbReference type="InterPro" id="IPR015096">
    <property type="entry name" value="FUBP_C"/>
</dbReference>
<dbReference type="eggNOG" id="KOG1676">
    <property type="taxonomic scope" value="Eukaryota"/>
</dbReference>
<dbReference type="SUPFAM" id="SSF54814">
    <property type="entry name" value="Prokaryotic type KH domain (KH-domain type II)"/>
    <property type="match status" value="1"/>
</dbReference>
<proteinExistence type="predicted"/>
<dbReference type="InterPro" id="IPR009019">
    <property type="entry name" value="KH_sf_prok-type"/>
</dbReference>
<feature type="compositionally biased region" description="Polar residues" evidence="5">
    <location>
        <begin position="420"/>
        <end position="446"/>
    </location>
</feature>
<dbReference type="STRING" id="51511.ENSCSAVP00000005505"/>
<dbReference type="Gene3D" id="3.30.1370.10">
    <property type="entry name" value="K Homology domain, type 1"/>
    <property type="match status" value="4"/>
</dbReference>
<reference evidence="7" key="2">
    <citation type="submission" date="2025-08" db="UniProtKB">
        <authorList>
            <consortium name="Ensembl"/>
        </authorList>
    </citation>
    <scope>IDENTIFICATION</scope>
</reference>
<reference evidence="8" key="1">
    <citation type="submission" date="2003-08" db="EMBL/GenBank/DDBJ databases">
        <authorList>
            <person name="Birren B."/>
            <person name="Nusbaum C."/>
            <person name="Abebe A."/>
            <person name="Abouelleil A."/>
            <person name="Adekoya E."/>
            <person name="Ait-zahra M."/>
            <person name="Allen N."/>
            <person name="Allen T."/>
            <person name="An P."/>
            <person name="Anderson M."/>
            <person name="Anderson S."/>
            <person name="Arachchi H."/>
            <person name="Armbruster J."/>
            <person name="Bachantsang P."/>
            <person name="Baldwin J."/>
            <person name="Barry A."/>
            <person name="Bayul T."/>
            <person name="Blitshsteyn B."/>
            <person name="Bloom T."/>
            <person name="Blye J."/>
            <person name="Boguslavskiy L."/>
            <person name="Borowsky M."/>
            <person name="Boukhgalter B."/>
            <person name="Brunache A."/>
            <person name="Butler J."/>
            <person name="Calixte N."/>
            <person name="Calvo S."/>
            <person name="Camarata J."/>
            <person name="Campo K."/>
            <person name="Chang J."/>
            <person name="Cheshatsang Y."/>
            <person name="Citroen M."/>
            <person name="Collymore A."/>
            <person name="Considine T."/>
            <person name="Cook A."/>
            <person name="Cooke P."/>
            <person name="Corum B."/>
            <person name="Cuomo C."/>
            <person name="David R."/>
            <person name="Dawoe T."/>
            <person name="Degray S."/>
            <person name="Dodge S."/>
            <person name="Dooley K."/>
            <person name="Dorje P."/>
            <person name="Dorjee K."/>
            <person name="Dorris L."/>
            <person name="Duffey N."/>
            <person name="Dupes A."/>
            <person name="Elkins T."/>
            <person name="Engels R."/>
            <person name="Erickson J."/>
            <person name="Farina A."/>
            <person name="Faro S."/>
            <person name="Ferreira P."/>
            <person name="Fischer H."/>
            <person name="Fitzgerald M."/>
            <person name="Foley K."/>
            <person name="Gage D."/>
            <person name="Galagan J."/>
            <person name="Gearin G."/>
            <person name="Gnerre S."/>
            <person name="Gnirke A."/>
            <person name="Goyette A."/>
            <person name="Graham J."/>
            <person name="Grandbois E."/>
            <person name="Gyaltsen K."/>
            <person name="Hafez N."/>
            <person name="Hagopian D."/>
            <person name="Hagos B."/>
            <person name="Hall J."/>
            <person name="Hatcher B."/>
            <person name="Heller A."/>
            <person name="Higgins H."/>
            <person name="Honan T."/>
            <person name="Horn A."/>
            <person name="Houde N."/>
            <person name="Hughes L."/>
            <person name="Hulme W."/>
            <person name="Husby E."/>
            <person name="Iliev I."/>
            <person name="Jaffe D."/>
            <person name="Jones C."/>
            <person name="Kamal M."/>
            <person name="Kamat A."/>
            <person name="Kamvysselis M."/>
            <person name="Karlsson E."/>
            <person name="Kells C."/>
            <person name="Kieu A."/>
            <person name="Kisner P."/>
            <person name="Kodira C."/>
            <person name="Kulbokas E."/>
            <person name="Labutti K."/>
            <person name="Lama D."/>
            <person name="Landers T."/>
            <person name="Leger J."/>
            <person name="Levine S."/>
            <person name="Lewis D."/>
            <person name="Lewis T."/>
            <person name="Lindblad-toh K."/>
            <person name="Liu X."/>
            <person name="Lokyitsang T."/>
            <person name="Lokyitsang Y."/>
            <person name="Lucien O."/>
            <person name="Lui A."/>
            <person name="Ma L.J."/>
            <person name="Mabbitt R."/>
            <person name="Macdonald J."/>
            <person name="Maclean C."/>
            <person name="Major J."/>
            <person name="Manning J."/>
            <person name="Marabella R."/>
            <person name="Maru K."/>
            <person name="Matthews C."/>
            <person name="Mauceli E."/>
            <person name="Mccarthy M."/>
            <person name="Mcdonough S."/>
            <person name="Mcghee T."/>
            <person name="Meldrim J."/>
            <person name="Meneus L."/>
            <person name="Mesirov J."/>
            <person name="Mihalev A."/>
            <person name="Mihova T."/>
            <person name="Mikkelsen T."/>
            <person name="Mlenga V."/>
            <person name="Moru K."/>
            <person name="Mozes J."/>
            <person name="Mulrain L."/>
            <person name="Munson G."/>
            <person name="Naylor J."/>
            <person name="Newes C."/>
            <person name="Nguyen C."/>
            <person name="Nguyen N."/>
            <person name="Nguyen T."/>
            <person name="Nicol R."/>
            <person name="Nielsen C."/>
            <person name="Nizzari M."/>
            <person name="Norbu C."/>
            <person name="Norbu N."/>
            <person name="O'donnell P."/>
            <person name="Okoawo O."/>
            <person name="O'leary S."/>
            <person name="Omotosho B."/>
            <person name="O'neill K."/>
            <person name="Osman S."/>
            <person name="Parker S."/>
            <person name="Perrin D."/>
            <person name="Phunkhang P."/>
            <person name="Piqani B."/>
            <person name="Purcell S."/>
            <person name="Rachupka T."/>
            <person name="Ramasamy U."/>
            <person name="Rameau R."/>
            <person name="Ray V."/>
            <person name="Raymond C."/>
            <person name="Retta R."/>
            <person name="Richardson S."/>
            <person name="Rise C."/>
            <person name="Rodriguez J."/>
            <person name="Rogers J."/>
            <person name="Rogov P."/>
            <person name="Rutman M."/>
            <person name="Schupbach R."/>
            <person name="Seaman C."/>
            <person name="Settipalli S."/>
            <person name="Sharpe T."/>
            <person name="Sheridan J."/>
            <person name="Sherpa N."/>
            <person name="Shi J."/>
            <person name="Smirnov S."/>
            <person name="Smith C."/>
            <person name="Sougnez C."/>
            <person name="Spencer B."/>
            <person name="Stalker J."/>
            <person name="Stange-thomann N."/>
            <person name="Stavropoulos S."/>
            <person name="Stetson K."/>
            <person name="Stone C."/>
            <person name="Stone S."/>
            <person name="Stubbs M."/>
            <person name="Talamas J."/>
            <person name="Tchuinga P."/>
            <person name="Tenzing P."/>
            <person name="Tesfaye S."/>
            <person name="Theodore J."/>
            <person name="Thoulutsang Y."/>
            <person name="Topham K."/>
            <person name="Towey S."/>
            <person name="Tsamla T."/>
            <person name="Tsomo N."/>
            <person name="Vallee D."/>
            <person name="Vassiliev H."/>
            <person name="Venkataraman V."/>
            <person name="Vinson J."/>
            <person name="Vo A."/>
            <person name="Wade C."/>
            <person name="Wang S."/>
            <person name="Wangchuk T."/>
            <person name="Wangdi T."/>
            <person name="Whittaker C."/>
            <person name="Wilkinson J."/>
            <person name="Wu Y."/>
            <person name="Wyman D."/>
            <person name="Yadav S."/>
            <person name="Yang S."/>
            <person name="Yang X."/>
            <person name="Yeager S."/>
            <person name="Yee E."/>
            <person name="Young G."/>
            <person name="Zainoun J."/>
            <person name="Zembeck L."/>
            <person name="Zimmer A."/>
            <person name="Zody M."/>
            <person name="Lander E."/>
        </authorList>
    </citation>
    <scope>NUCLEOTIDE SEQUENCE [LARGE SCALE GENOMIC DNA]</scope>
</reference>
<dbReference type="SUPFAM" id="SSF54791">
    <property type="entry name" value="Eukaryotic type KH-domain (KH-domain type I)"/>
    <property type="match status" value="3"/>
</dbReference>
<feature type="domain" description="K Homology" evidence="6">
    <location>
        <begin position="89"/>
        <end position="161"/>
    </location>
</feature>
<accession>H2YJK6</accession>
<dbReference type="CDD" id="cd22399">
    <property type="entry name" value="KH-I_FUBP_rpt4"/>
    <property type="match status" value="1"/>
</dbReference>
<dbReference type="SMART" id="SM00322">
    <property type="entry name" value="KH"/>
    <property type="match status" value="4"/>
</dbReference>
<dbReference type="OMA" id="HNDVDSN"/>
<evidence type="ECO:0000259" key="6">
    <source>
        <dbReference type="SMART" id="SM00322"/>
    </source>
</evidence>
<feature type="domain" description="K Homology" evidence="6">
    <location>
        <begin position="178"/>
        <end position="247"/>
    </location>
</feature>
<keyword evidence="8" id="KW-1185">Reference proteome</keyword>
<dbReference type="AlphaFoldDB" id="H2YJK6"/>
<dbReference type="InterPro" id="IPR004087">
    <property type="entry name" value="KH_dom"/>
</dbReference>
<dbReference type="Pfam" id="PF09005">
    <property type="entry name" value="FUBP_C"/>
    <property type="match status" value="1"/>
</dbReference>
<evidence type="ECO:0000256" key="2">
    <source>
        <dbReference type="ARBA" id="ARBA00022737"/>
    </source>
</evidence>
<dbReference type="PROSITE" id="PS50084">
    <property type="entry name" value="KH_TYPE_1"/>
    <property type="match status" value="4"/>
</dbReference>
<reference evidence="7" key="3">
    <citation type="submission" date="2025-09" db="UniProtKB">
        <authorList>
            <consortium name="Ensembl"/>
        </authorList>
    </citation>
    <scope>IDENTIFICATION</scope>
</reference>
<dbReference type="PANTHER" id="PTHR10288">
    <property type="entry name" value="KH DOMAIN CONTAINING RNA BINDING PROTEIN"/>
    <property type="match status" value="1"/>
</dbReference>
<dbReference type="CDD" id="cd22397">
    <property type="entry name" value="KH-I_FUBP_rpt2"/>
    <property type="match status" value="1"/>
</dbReference>
<evidence type="ECO:0000256" key="1">
    <source>
        <dbReference type="ARBA" id="ARBA00004123"/>
    </source>
</evidence>